<dbReference type="Proteomes" id="UP000294604">
    <property type="component" value="Unassembled WGS sequence"/>
</dbReference>
<dbReference type="EMBL" id="PECL01000003">
    <property type="protein sequence ID" value="TEA09149.1"/>
    <property type="molecule type" value="Genomic_DNA"/>
</dbReference>
<sequence length="243" mass="27635">MTGIESTSLEAWTLEAWADADTAAGWLLVTPEMRSGTDIFDRLPARAPFGLWVADAFWDNEEDYYELNLTPNSLWSLPDLDWPGVWEHPEQYRALYLTATAATRTRCDFNETMYTVIDSVPVGDLMIDPSDRRYDRLRGLLSMGERYGWEPALHSPAQKEASDTAYGSLDKYGFGWIDAECTGTNDFYAALALRPYIGQFEGWDQGAYDALRRSYEHYRGELLHPEDASLPGITYGQSINRVR</sequence>
<accession>A0A4R8SZY1</accession>
<comment type="caution">
    <text evidence="1">The sequence shown here is derived from an EMBL/GenBank/DDBJ whole genome shotgun (WGS) entry which is preliminary data.</text>
</comment>
<dbReference type="AlphaFoldDB" id="A0A4R8SZY1"/>
<dbReference type="RefSeq" id="WP_134081071.1">
    <property type="nucleotide sequence ID" value="NZ_PECL01000003.1"/>
</dbReference>
<organism evidence="1 2">
    <name type="scientific">Mycobacteroides salmoniphilum</name>
    <dbReference type="NCBI Taxonomy" id="404941"/>
    <lineage>
        <taxon>Bacteria</taxon>
        <taxon>Bacillati</taxon>
        <taxon>Actinomycetota</taxon>
        <taxon>Actinomycetes</taxon>
        <taxon>Mycobacteriales</taxon>
        <taxon>Mycobacteriaceae</taxon>
        <taxon>Mycobacteroides</taxon>
    </lineage>
</organism>
<evidence type="ECO:0000313" key="1">
    <source>
        <dbReference type="EMBL" id="TEA09149.1"/>
    </source>
</evidence>
<protein>
    <submittedName>
        <fullName evidence="1">Uncharacterized protein</fullName>
    </submittedName>
</protein>
<gene>
    <name evidence="1" type="ORF">CCUG60884_00318</name>
</gene>
<name>A0A4R8SZY1_9MYCO</name>
<evidence type="ECO:0000313" key="2">
    <source>
        <dbReference type="Proteomes" id="UP000294604"/>
    </source>
</evidence>
<proteinExistence type="predicted"/>
<reference evidence="1 2" key="1">
    <citation type="journal article" date="2019" name="Sci. Rep.">
        <title>Extended insight into the Mycobacterium chelonae-abscessus complex through whole genome sequencing of Mycobacterium salmoniphilum outbreak and Mycobacterium salmoniphilum-like strains.</title>
        <authorList>
            <person name="Behra P.R.K."/>
            <person name="Das S."/>
            <person name="Pettersson B.M.F."/>
            <person name="Shirreff L."/>
            <person name="DuCote T."/>
            <person name="Jacobsson K.G."/>
            <person name="Ennis D.G."/>
            <person name="Kirsebom L.A."/>
        </authorList>
    </citation>
    <scope>NUCLEOTIDE SEQUENCE [LARGE SCALE GENOMIC DNA]</scope>
    <source>
        <strain evidence="1 2">CCUG 60884</strain>
    </source>
</reference>